<accession>A0A0D1YNZ5</accession>
<keyword evidence="2" id="KW-1185">Reference proteome</keyword>
<sequence length="461" mass="52882">MDVIAHDVVYCLAELQYEQDDNTGQRWPVILPAGKQHVLNFRTVCRSFRDASWIPFREVLAERIFYLNEGELAILDSIARHPRLGPLLTTVTLGSQIFTEHGLEILQSGLQSHPLYANQNAVVESAWQTGLASKCNLCYHELVRFKELYEVELSRQEKFWSTGAAVNALSNCLSRLPNLSSIRIYPRPCHVSFQVRPGGKDGKLFFTSLQHNHHFVRHGAVNNIRCYGWRNIDRTLIALSKLTASKLALRDIRTSSVSNVRWPISSSIFSNISLFSNLRTLQLSIREETLADDEVYAVPRSTETAHAFARCLMASKHLKSLDLEISSVGDAIFNSYALSHISQQRPPFQLEHLVLEYNCQSEETLTNFVRPHARSLKRLVLLNSWLTHGTWRDWLSKMADAGLRLQFLEVWKPCQDGREYFRQQGDWFPLRLVSAVATSGKVVPFIGHEQWENCYPRYELR</sequence>
<dbReference type="Proteomes" id="UP000053259">
    <property type="component" value="Unassembled WGS sequence"/>
</dbReference>
<dbReference type="SUPFAM" id="SSF52047">
    <property type="entry name" value="RNI-like"/>
    <property type="match status" value="1"/>
</dbReference>
<dbReference type="EMBL" id="KN847549">
    <property type="protein sequence ID" value="KIW02407.1"/>
    <property type="molecule type" value="Genomic_DNA"/>
</dbReference>
<gene>
    <name evidence="1" type="ORF">PV09_06227</name>
</gene>
<name>A0A0D1YNZ5_9PEZI</name>
<dbReference type="HOGENOM" id="CLU_593400_0_0_1"/>
<dbReference type="InterPro" id="IPR032675">
    <property type="entry name" value="LRR_dom_sf"/>
</dbReference>
<dbReference type="AlphaFoldDB" id="A0A0D1YNZ5"/>
<proteinExistence type="predicted"/>
<protein>
    <submittedName>
        <fullName evidence="1">Uncharacterized protein</fullName>
    </submittedName>
</protein>
<dbReference type="OrthoDB" id="3799413at2759"/>
<dbReference type="VEuPathDB" id="FungiDB:PV09_06227"/>
<evidence type="ECO:0000313" key="1">
    <source>
        <dbReference type="EMBL" id="KIW02407.1"/>
    </source>
</evidence>
<dbReference type="InParanoid" id="A0A0D1YNZ5"/>
<dbReference type="Gene3D" id="3.80.10.10">
    <property type="entry name" value="Ribonuclease Inhibitor"/>
    <property type="match status" value="1"/>
</dbReference>
<organism evidence="1 2">
    <name type="scientific">Verruconis gallopava</name>
    <dbReference type="NCBI Taxonomy" id="253628"/>
    <lineage>
        <taxon>Eukaryota</taxon>
        <taxon>Fungi</taxon>
        <taxon>Dikarya</taxon>
        <taxon>Ascomycota</taxon>
        <taxon>Pezizomycotina</taxon>
        <taxon>Dothideomycetes</taxon>
        <taxon>Pleosporomycetidae</taxon>
        <taxon>Venturiales</taxon>
        <taxon>Sympoventuriaceae</taxon>
        <taxon>Verruconis</taxon>
    </lineage>
</organism>
<evidence type="ECO:0000313" key="2">
    <source>
        <dbReference type="Proteomes" id="UP000053259"/>
    </source>
</evidence>
<dbReference type="GeneID" id="27314200"/>
<dbReference type="RefSeq" id="XP_016212276.1">
    <property type="nucleotide sequence ID" value="XM_016359828.1"/>
</dbReference>
<reference evidence="1 2" key="1">
    <citation type="submission" date="2015-01" db="EMBL/GenBank/DDBJ databases">
        <title>The Genome Sequence of Ochroconis gallopava CBS43764.</title>
        <authorList>
            <consortium name="The Broad Institute Genomics Platform"/>
            <person name="Cuomo C."/>
            <person name="de Hoog S."/>
            <person name="Gorbushina A."/>
            <person name="Stielow B."/>
            <person name="Teixiera M."/>
            <person name="Abouelleil A."/>
            <person name="Chapman S.B."/>
            <person name="Priest M."/>
            <person name="Young S.K."/>
            <person name="Wortman J."/>
            <person name="Nusbaum C."/>
            <person name="Birren B."/>
        </authorList>
    </citation>
    <scope>NUCLEOTIDE SEQUENCE [LARGE SCALE GENOMIC DNA]</scope>
    <source>
        <strain evidence="1 2">CBS 43764</strain>
    </source>
</reference>